<dbReference type="STRING" id="262209.AWH69_01540"/>
<evidence type="ECO:0000313" key="3">
    <source>
        <dbReference type="EMBL" id="OAB89072.1"/>
    </source>
</evidence>
<sequence>MTGPVAGPVSDHEVDLFGLPVAALTSEQVVARCVAAVERREVLEIGVLNAAKVVSMRRDARLRESLLGCDLLVADGQAVVWASRALGRPLPERVAGIDLFTSLLEVASERRLRVYLLGATAEVLAGVEQVLATRYPGAVLAGSHDGYFVPEQDDDVAREIGRARADLLFVAMPSPRKETFVDAHRDVLAVPVLHGVGGSFDVVSGRTRRAPGWMQRAGLEWAYRLLQEPRRMWRRYLVTNTLFVLLLVRERVWPSAPYRDPRRVA</sequence>
<evidence type="ECO:0000313" key="4">
    <source>
        <dbReference type="Proteomes" id="UP000076976"/>
    </source>
</evidence>
<dbReference type="Proteomes" id="UP000076976">
    <property type="component" value="Unassembled WGS sequence"/>
</dbReference>
<reference evidence="3 4" key="1">
    <citation type="submission" date="2016-01" db="EMBL/GenBank/DDBJ databases">
        <title>Janibacter melonis strain CD11_4 genome sequencing and assembly.</title>
        <authorList>
            <person name="Nair G.R."/>
            <person name="Kaur G."/>
            <person name="Chander A.M."/>
            <person name="Mayilraj S."/>
        </authorList>
    </citation>
    <scope>NUCLEOTIDE SEQUENCE [LARGE SCALE GENOMIC DNA]</scope>
    <source>
        <strain evidence="3 4">CD11-4</strain>
    </source>
</reference>
<protein>
    <submittedName>
        <fullName evidence="3">UDP-N-acetyl-D-mannosamine transferase</fullName>
    </submittedName>
</protein>
<evidence type="ECO:0000256" key="1">
    <source>
        <dbReference type="ARBA" id="ARBA00022676"/>
    </source>
</evidence>
<dbReference type="NCBIfam" id="TIGR00696">
    <property type="entry name" value="wecG_tagA_cpsF"/>
    <property type="match status" value="1"/>
</dbReference>
<evidence type="ECO:0000256" key="2">
    <source>
        <dbReference type="ARBA" id="ARBA00022679"/>
    </source>
</evidence>
<proteinExistence type="predicted"/>
<dbReference type="InterPro" id="IPR004629">
    <property type="entry name" value="WecG_TagA_CpsF"/>
</dbReference>
<gene>
    <name evidence="3" type="ORF">AWH69_01540</name>
</gene>
<dbReference type="Pfam" id="PF03808">
    <property type="entry name" value="Glyco_tran_WecG"/>
    <property type="match status" value="1"/>
</dbReference>
<dbReference type="AlphaFoldDB" id="A0A176QHB9"/>
<dbReference type="RefSeq" id="WP_068272247.1">
    <property type="nucleotide sequence ID" value="NZ_LQZG01000001.1"/>
</dbReference>
<keyword evidence="4" id="KW-1185">Reference proteome</keyword>
<name>A0A176QHB9_9MICO</name>
<dbReference type="PANTHER" id="PTHR34136:SF1">
    <property type="entry name" value="UDP-N-ACETYL-D-MANNOSAMINURONIC ACID TRANSFERASE"/>
    <property type="match status" value="1"/>
</dbReference>
<dbReference type="EMBL" id="LQZG01000001">
    <property type="protein sequence ID" value="OAB89072.1"/>
    <property type="molecule type" value="Genomic_DNA"/>
</dbReference>
<keyword evidence="1" id="KW-0328">Glycosyltransferase</keyword>
<dbReference type="GO" id="GO:0016758">
    <property type="term" value="F:hexosyltransferase activity"/>
    <property type="evidence" value="ECO:0007669"/>
    <property type="project" value="TreeGrafter"/>
</dbReference>
<dbReference type="PANTHER" id="PTHR34136">
    <property type="match status" value="1"/>
</dbReference>
<dbReference type="CDD" id="cd06533">
    <property type="entry name" value="Glyco_transf_WecG_TagA"/>
    <property type="match status" value="1"/>
</dbReference>
<accession>A0A176QHB9</accession>
<comment type="caution">
    <text evidence="3">The sequence shown here is derived from an EMBL/GenBank/DDBJ whole genome shotgun (WGS) entry which is preliminary data.</text>
</comment>
<keyword evidence="2 3" id="KW-0808">Transferase</keyword>
<organism evidence="3 4">
    <name type="scientific">Janibacter melonis</name>
    <dbReference type="NCBI Taxonomy" id="262209"/>
    <lineage>
        <taxon>Bacteria</taxon>
        <taxon>Bacillati</taxon>
        <taxon>Actinomycetota</taxon>
        <taxon>Actinomycetes</taxon>
        <taxon>Micrococcales</taxon>
        <taxon>Intrasporangiaceae</taxon>
        <taxon>Janibacter</taxon>
    </lineage>
</organism>